<protein>
    <recommendedName>
        <fullName evidence="5">RING-type E3 ubiquitin transferase</fullName>
        <ecNumber evidence="5">2.3.2.27</ecNumber>
    </recommendedName>
</protein>
<dbReference type="Pfam" id="PF04757">
    <property type="entry name" value="Pex2_Pex12"/>
    <property type="match status" value="1"/>
</dbReference>
<organism evidence="20 21">
    <name type="scientific">Cloeon dipterum</name>
    <dbReference type="NCBI Taxonomy" id="197152"/>
    <lineage>
        <taxon>Eukaryota</taxon>
        <taxon>Metazoa</taxon>
        <taxon>Ecdysozoa</taxon>
        <taxon>Arthropoda</taxon>
        <taxon>Hexapoda</taxon>
        <taxon>Insecta</taxon>
        <taxon>Pterygota</taxon>
        <taxon>Palaeoptera</taxon>
        <taxon>Ephemeroptera</taxon>
        <taxon>Pisciforma</taxon>
        <taxon>Baetidae</taxon>
        <taxon>Cloeon</taxon>
    </lineage>
</organism>
<keyword evidence="15" id="KW-1133">Transmembrane helix</keyword>
<dbReference type="InterPro" id="IPR025654">
    <property type="entry name" value="PEX2/10"/>
</dbReference>
<accession>A0A8S1DJ50</accession>
<evidence type="ECO:0000259" key="19">
    <source>
        <dbReference type="PROSITE" id="PS50089"/>
    </source>
</evidence>
<dbReference type="Pfam" id="PF13639">
    <property type="entry name" value="zf-RING_2"/>
    <property type="match status" value="1"/>
</dbReference>
<evidence type="ECO:0000256" key="9">
    <source>
        <dbReference type="ARBA" id="ARBA00022692"/>
    </source>
</evidence>
<dbReference type="SMART" id="SM00184">
    <property type="entry name" value="RING"/>
    <property type="match status" value="1"/>
</dbReference>
<gene>
    <name evidence="20" type="ORF">CLODIP_2_CD07083</name>
</gene>
<dbReference type="Gene3D" id="3.30.40.10">
    <property type="entry name" value="Zinc/RING finger domain, C3HC4 (zinc finger)"/>
    <property type="match status" value="1"/>
</dbReference>
<comment type="pathway">
    <text evidence="3">Protein modification; protein ubiquitination.</text>
</comment>
<evidence type="ECO:0000256" key="14">
    <source>
        <dbReference type="ARBA" id="ARBA00022927"/>
    </source>
</evidence>
<evidence type="ECO:0000256" key="5">
    <source>
        <dbReference type="ARBA" id="ARBA00012483"/>
    </source>
</evidence>
<name>A0A8S1DJ50_9INSE</name>
<evidence type="ECO:0000256" key="15">
    <source>
        <dbReference type="ARBA" id="ARBA00022989"/>
    </source>
</evidence>
<evidence type="ECO:0000256" key="1">
    <source>
        <dbReference type="ARBA" id="ARBA00000900"/>
    </source>
</evidence>
<sequence length="294" mass="34074">MTSLTRAGRAEILRSAQKDEEFCQELQEEISLISGEVTGHRLWVARNKIIFEGLSKLLYKYFTTLKSFQTLGEEYTGIVQLDRSGRNLPTKLQHMVSVLIESFGPWGTIVALHQMEKRVKDSRQIDPLEKEKFKNYLTAFKALMPFLQQLHKTFFYLFGTYYSFSKRSTGITYALVRPWMRSNDSRKAFHWIGVASSLYLIISFLHSVQNGHFVRSQSEFVQHRQSVSTSDPSKKCSLCLEEMTDTSCTPCGHLFCWECILEWLNSKSECPLCREPTQPSRVVRLQNYETSSLF</sequence>
<keyword evidence="16" id="KW-0472">Membrane</keyword>
<dbReference type="GO" id="GO:0008270">
    <property type="term" value="F:zinc ion binding"/>
    <property type="evidence" value="ECO:0007669"/>
    <property type="project" value="UniProtKB-KW"/>
</dbReference>
<dbReference type="Proteomes" id="UP000494165">
    <property type="component" value="Unassembled WGS sequence"/>
</dbReference>
<evidence type="ECO:0000256" key="16">
    <source>
        <dbReference type="ARBA" id="ARBA00023136"/>
    </source>
</evidence>
<comment type="similarity">
    <text evidence="4">Belongs to the pex2/pex10/pex12 family.</text>
</comment>
<dbReference type="GO" id="GO:0061630">
    <property type="term" value="F:ubiquitin protein ligase activity"/>
    <property type="evidence" value="ECO:0007669"/>
    <property type="project" value="UniProtKB-EC"/>
</dbReference>
<feature type="domain" description="RING-type" evidence="19">
    <location>
        <begin position="236"/>
        <end position="274"/>
    </location>
</feature>
<dbReference type="InterPro" id="IPR001841">
    <property type="entry name" value="Znf_RING"/>
</dbReference>
<evidence type="ECO:0000256" key="17">
    <source>
        <dbReference type="ARBA" id="ARBA00023140"/>
    </source>
</evidence>
<dbReference type="AlphaFoldDB" id="A0A8S1DJ50"/>
<keyword evidence="10" id="KW-0479">Metal-binding</keyword>
<evidence type="ECO:0000256" key="8">
    <source>
        <dbReference type="ARBA" id="ARBA00022679"/>
    </source>
</evidence>
<comment type="catalytic activity">
    <reaction evidence="1">
        <text>S-ubiquitinyl-[E2 ubiquitin-conjugating enzyme]-L-cysteine + [acceptor protein]-L-lysine = [E2 ubiquitin-conjugating enzyme]-L-cysteine + N(6)-ubiquitinyl-[acceptor protein]-L-lysine.</text>
        <dbReference type="EC" id="2.3.2.27"/>
    </reaction>
</comment>
<evidence type="ECO:0000256" key="4">
    <source>
        <dbReference type="ARBA" id="ARBA00008704"/>
    </source>
</evidence>
<evidence type="ECO:0000256" key="18">
    <source>
        <dbReference type="PROSITE-ProRule" id="PRU00175"/>
    </source>
</evidence>
<dbReference type="InterPro" id="IPR017907">
    <property type="entry name" value="Znf_RING_CS"/>
</dbReference>
<keyword evidence="9" id="KW-0812">Transmembrane</keyword>
<dbReference type="GO" id="GO:0005778">
    <property type="term" value="C:peroxisomal membrane"/>
    <property type="evidence" value="ECO:0007669"/>
    <property type="project" value="UniProtKB-SubCell"/>
</dbReference>
<keyword evidence="21" id="KW-1185">Reference proteome</keyword>
<evidence type="ECO:0000313" key="21">
    <source>
        <dbReference type="Proteomes" id="UP000494165"/>
    </source>
</evidence>
<keyword evidence="11 18" id="KW-0863">Zinc-finger</keyword>
<comment type="caution">
    <text evidence="20">The sequence shown here is derived from an EMBL/GenBank/DDBJ whole genome shotgun (WGS) entry which is preliminary data.</text>
</comment>
<dbReference type="OrthoDB" id="6270329at2759"/>
<evidence type="ECO:0000256" key="7">
    <source>
        <dbReference type="ARBA" id="ARBA00022593"/>
    </source>
</evidence>
<proteinExistence type="inferred from homology"/>
<evidence type="ECO:0000256" key="6">
    <source>
        <dbReference type="ARBA" id="ARBA00022448"/>
    </source>
</evidence>
<dbReference type="PROSITE" id="PS00518">
    <property type="entry name" value="ZF_RING_1"/>
    <property type="match status" value="1"/>
</dbReference>
<dbReference type="InterPro" id="IPR006845">
    <property type="entry name" value="Pex_N"/>
</dbReference>
<dbReference type="EC" id="2.3.2.27" evidence="5"/>
<dbReference type="SUPFAM" id="SSF57850">
    <property type="entry name" value="RING/U-box"/>
    <property type="match status" value="1"/>
</dbReference>
<keyword evidence="6" id="KW-0813">Transport</keyword>
<comment type="subcellular location">
    <subcellularLocation>
        <location evidence="2">Peroxisome membrane</location>
        <topology evidence="2">Multi-pass membrane protein</topology>
    </subcellularLocation>
</comment>
<evidence type="ECO:0000256" key="10">
    <source>
        <dbReference type="ARBA" id="ARBA00022723"/>
    </source>
</evidence>
<dbReference type="PANTHER" id="PTHR23350">
    <property type="entry name" value="PEROXISOME ASSEMBLY PROTEIN 10"/>
    <property type="match status" value="1"/>
</dbReference>
<keyword evidence="14" id="KW-0653">Protein transport</keyword>
<keyword evidence="13" id="KW-0862">Zinc</keyword>
<keyword evidence="8" id="KW-0808">Transferase</keyword>
<evidence type="ECO:0000256" key="2">
    <source>
        <dbReference type="ARBA" id="ARBA00004585"/>
    </source>
</evidence>
<evidence type="ECO:0000256" key="3">
    <source>
        <dbReference type="ARBA" id="ARBA00004906"/>
    </source>
</evidence>
<evidence type="ECO:0000313" key="20">
    <source>
        <dbReference type="EMBL" id="CAB3380127.1"/>
    </source>
</evidence>
<dbReference type="PROSITE" id="PS50089">
    <property type="entry name" value="ZF_RING_2"/>
    <property type="match status" value="1"/>
</dbReference>
<dbReference type="PANTHER" id="PTHR23350:SF0">
    <property type="entry name" value="PEROXISOME BIOGENESIS FACTOR 10"/>
    <property type="match status" value="1"/>
</dbReference>
<dbReference type="GO" id="GO:0016558">
    <property type="term" value="P:protein import into peroxisome matrix"/>
    <property type="evidence" value="ECO:0007669"/>
    <property type="project" value="InterPro"/>
</dbReference>
<evidence type="ECO:0000256" key="11">
    <source>
        <dbReference type="ARBA" id="ARBA00022771"/>
    </source>
</evidence>
<keyword evidence="17" id="KW-0576">Peroxisome</keyword>
<evidence type="ECO:0000256" key="12">
    <source>
        <dbReference type="ARBA" id="ARBA00022786"/>
    </source>
</evidence>
<dbReference type="InterPro" id="IPR013083">
    <property type="entry name" value="Znf_RING/FYVE/PHD"/>
</dbReference>
<reference evidence="20 21" key="1">
    <citation type="submission" date="2020-04" db="EMBL/GenBank/DDBJ databases">
        <authorList>
            <person name="Alioto T."/>
            <person name="Alioto T."/>
            <person name="Gomez Garrido J."/>
        </authorList>
    </citation>
    <scope>NUCLEOTIDE SEQUENCE [LARGE SCALE GENOMIC DNA]</scope>
</reference>
<evidence type="ECO:0000256" key="13">
    <source>
        <dbReference type="ARBA" id="ARBA00022833"/>
    </source>
</evidence>
<dbReference type="EMBL" id="CADEPI010000201">
    <property type="protein sequence ID" value="CAB3380127.1"/>
    <property type="molecule type" value="Genomic_DNA"/>
</dbReference>
<dbReference type="CDD" id="cd16527">
    <property type="entry name" value="RING-HC_PEX10"/>
    <property type="match status" value="1"/>
</dbReference>
<keyword evidence="12" id="KW-0833">Ubl conjugation pathway</keyword>
<keyword evidence="7" id="KW-0962">Peroxisome biogenesis</keyword>